<keyword evidence="8" id="KW-1185">Reference proteome</keyword>
<dbReference type="GO" id="GO:0006352">
    <property type="term" value="P:DNA-templated transcription initiation"/>
    <property type="evidence" value="ECO:0007669"/>
    <property type="project" value="InterPro"/>
</dbReference>
<dbReference type="CDD" id="cd06171">
    <property type="entry name" value="Sigma70_r4"/>
    <property type="match status" value="1"/>
</dbReference>
<evidence type="ECO:0000256" key="3">
    <source>
        <dbReference type="ARBA" id="ARBA00023082"/>
    </source>
</evidence>
<feature type="domain" description="RNA polymerase sigma-70 region 2" evidence="5">
    <location>
        <begin position="22"/>
        <end position="87"/>
    </location>
</feature>
<name>A0A2S7KQ49_9FLAO</name>
<reference evidence="7 8" key="1">
    <citation type="submission" date="2016-11" db="EMBL/GenBank/DDBJ databases">
        <title>Trade-off between light-utilization and light-protection in marine flavobacteria.</title>
        <authorList>
            <person name="Kumagai Y."/>
        </authorList>
    </citation>
    <scope>NUCLEOTIDE SEQUENCE [LARGE SCALE GENOMIC DNA]</scope>
    <source>
        <strain evidence="7 8">NBRC 107741</strain>
    </source>
</reference>
<dbReference type="SUPFAM" id="SSF88946">
    <property type="entry name" value="Sigma2 domain of RNA polymerase sigma factors"/>
    <property type="match status" value="1"/>
</dbReference>
<comment type="caution">
    <text evidence="7">The sequence shown here is derived from an EMBL/GenBank/DDBJ whole genome shotgun (WGS) entry which is preliminary data.</text>
</comment>
<dbReference type="GO" id="GO:0016987">
    <property type="term" value="F:sigma factor activity"/>
    <property type="evidence" value="ECO:0007669"/>
    <property type="project" value="UniProtKB-KW"/>
</dbReference>
<dbReference type="PANTHER" id="PTHR43133">
    <property type="entry name" value="RNA POLYMERASE ECF-TYPE SIGMA FACTO"/>
    <property type="match status" value="1"/>
</dbReference>
<dbReference type="PANTHER" id="PTHR43133:SF62">
    <property type="entry name" value="RNA POLYMERASE SIGMA FACTOR SIGZ"/>
    <property type="match status" value="1"/>
</dbReference>
<feature type="domain" description="RNA polymerase sigma factor 70 region 4 type 2" evidence="6">
    <location>
        <begin position="114"/>
        <end position="166"/>
    </location>
</feature>
<dbReference type="EMBL" id="MQUB01000001">
    <property type="protein sequence ID" value="PQB04752.1"/>
    <property type="molecule type" value="Genomic_DNA"/>
</dbReference>
<dbReference type="Proteomes" id="UP000239800">
    <property type="component" value="Unassembled WGS sequence"/>
</dbReference>
<dbReference type="Pfam" id="PF04542">
    <property type="entry name" value="Sigma70_r2"/>
    <property type="match status" value="1"/>
</dbReference>
<keyword evidence="3" id="KW-0731">Sigma factor</keyword>
<keyword evidence="4" id="KW-0804">Transcription</keyword>
<dbReference type="InterPro" id="IPR007627">
    <property type="entry name" value="RNA_pol_sigma70_r2"/>
</dbReference>
<dbReference type="Gene3D" id="1.10.10.10">
    <property type="entry name" value="Winged helix-like DNA-binding domain superfamily/Winged helix DNA-binding domain"/>
    <property type="match status" value="1"/>
</dbReference>
<gene>
    <name evidence="7" type="ORF">BST85_07480</name>
</gene>
<dbReference type="InterPro" id="IPR013324">
    <property type="entry name" value="RNA_pol_sigma_r3/r4-like"/>
</dbReference>
<dbReference type="SUPFAM" id="SSF88659">
    <property type="entry name" value="Sigma3 and sigma4 domains of RNA polymerase sigma factors"/>
    <property type="match status" value="1"/>
</dbReference>
<accession>A0A2S7KQ49</accession>
<dbReference type="InterPro" id="IPR013325">
    <property type="entry name" value="RNA_pol_sigma_r2"/>
</dbReference>
<comment type="similarity">
    <text evidence="1">Belongs to the sigma-70 factor family. ECF subfamily.</text>
</comment>
<dbReference type="RefSeq" id="WP_104812680.1">
    <property type="nucleotide sequence ID" value="NZ_MQUB01000001.1"/>
</dbReference>
<dbReference type="OrthoDB" id="9784272at2"/>
<dbReference type="InterPro" id="IPR014284">
    <property type="entry name" value="RNA_pol_sigma-70_dom"/>
</dbReference>
<dbReference type="Pfam" id="PF08281">
    <property type="entry name" value="Sigma70_r4_2"/>
    <property type="match status" value="1"/>
</dbReference>
<organism evidence="7 8">
    <name type="scientific">Aureitalea marina</name>
    <dbReference type="NCBI Taxonomy" id="930804"/>
    <lineage>
        <taxon>Bacteria</taxon>
        <taxon>Pseudomonadati</taxon>
        <taxon>Bacteroidota</taxon>
        <taxon>Flavobacteriia</taxon>
        <taxon>Flavobacteriales</taxon>
        <taxon>Flavobacteriaceae</taxon>
        <taxon>Aureitalea</taxon>
    </lineage>
</organism>
<dbReference type="AlphaFoldDB" id="A0A2S7KQ49"/>
<evidence type="ECO:0000313" key="8">
    <source>
        <dbReference type="Proteomes" id="UP000239800"/>
    </source>
</evidence>
<sequence>MPVNSTIIQRFLEGDQQALSHLYDQYSGAIYGVLLRMCRQEDIAQDVLQETFITIWEKRNSYNPEKGQFYTWAYRIGRNKMLNFLRNSPDLIQKEDLSVYDNKGASEEQPLDREALNGAIAKLEPHHKQALDLVYFSGMTHREAHQEMNVALGTFKSYIRQALKKLRENYQVVTALLMMMIDKML</sequence>
<keyword evidence="2" id="KW-0805">Transcription regulation</keyword>
<evidence type="ECO:0000259" key="5">
    <source>
        <dbReference type="Pfam" id="PF04542"/>
    </source>
</evidence>
<evidence type="ECO:0000256" key="1">
    <source>
        <dbReference type="ARBA" id="ARBA00010641"/>
    </source>
</evidence>
<dbReference type="Gene3D" id="1.10.1740.10">
    <property type="match status" value="1"/>
</dbReference>
<dbReference type="InterPro" id="IPR036388">
    <property type="entry name" value="WH-like_DNA-bd_sf"/>
</dbReference>
<evidence type="ECO:0000259" key="6">
    <source>
        <dbReference type="Pfam" id="PF08281"/>
    </source>
</evidence>
<evidence type="ECO:0000256" key="4">
    <source>
        <dbReference type="ARBA" id="ARBA00023163"/>
    </source>
</evidence>
<dbReference type="NCBIfam" id="TIGR02937">
    <property type="entry name" value="sigma70-ECF"/>
    <property type="match status" value="1"/>
</dbReference>
<evidence type="ECO:0000256" key="2">
    <source>
        <dbReference type="ARBA" id="ARBA00023015"/>
    </source>
</evidence>
<dbReference type="InterPro" id="IPR013249">
    <property type="entry name" value="RNA_pol_sigma70_r4_t2"/>
</dbReference>
<dbReference type="InterPro" id="IPR039425">
    <property type="entry name" value="RNA_pol_sigma-70-like"/>
</dbReference>
<dbReference type="GO" id="GO:0003677">
    <property type="term" value="F:DNA binding"/>
    <property type="evidence" value="ECO:0007669"/>
    <property type="project" value="InterPro"/>
</dbReference>
<protein>
    <submittedName>
        <fullName evidence="7">RNA polymerase subunit sigma-24</fullName>
    </submittedName>
</protein>
<evidence type="ECO:0000313" key="7">
    <source>
        <dbReference type="EMBL" id="PQB04752.1"/>
    </source>
</evidence>
<proteinExistence type="inferred from homology"/>